<evidence type="ECO:0000313" key="2">
    <source>
        <dbReference type="Proteomes" id="UP000247772"/>
    </source>
</evidence>
<protein>
    <submittedName>
        <fullName evidence="1">Uncharacterized protein</fullName>
    </submittedName>
</protein>
<accession>A0A2V4TSG0</accession>
<gene>
    <name evidence="1" type="ORF">C7410_115195</name>
</gene>
<dbReference type="RefSeq" id="WP_110855989.1">
    <property type="nucleotide sequence ID" value="NZ_QJSQ01000015.1"/>
</dbReference>
<reference evidence="1 2" key="1">
    <citation type="submission" date="2018-06" db="EMBL/GenBank/DDBJ databases">
        <title>Genomic Encyclopedia of Type Strains, Phase IV (KMG-V): Genome sequencing to study the core and pangenomes of soil and plant-associated prokaryotes.</title>
        <authorList>
            <person name="Whitman W."/>
        </authorList>
    </citation>
    <scope>NUCLEOTIDE SEQUENCE [LARGE SCALE GENOMIC DNA]</scope>
    <source>
        <strain evidence="1 2">SRCL-318</strain>
    </source>
</reference>
<organism evidence="1 2">
    <name type="scientific">Paraburkholderia silvatlantica</name>
    <dbReference type="NCBI Taxonomy" id="321895"/>
    <lineage>
        <taxon>Bacteria</taxon>
        <taxon>Pseudomonadati</taxon>
        <taxon>Pseudomonadota</taxon>
        <taxon>Betaproteobacteria</taxon>
        <taxon>Burkholderiales</taxon>
        <taxon>Burkholderiaceae</taxon>
        <taxon>Paraburkholderia</taxon>
    </lineage>
</organism>
<dbReference type="EMBL" id="QJSQ01000015">
    <property type="protein sequence ID" value="PYE21352.1"/>
    <property type="molecule type" value="Genomic_DNA"/>
</dbReference>
<comment type="caution">
    <text evidence="1">The sequence shown here is derived from an EMBL/GenBank/DDBJ whole genome shotgun (WGS) entry which is preliminary data.</text>
</comment>
<dbReference type="Proteomes" id="UP000247772">
    <property type="component" value="Unassembled WGS sequence"/>
</dbReference>
<sequence length="62" mass="7019">MNGVVREEIDAAREDLIRILAAAILVADSRAEAEMLQKQMFIEIGFRSSEQIELMERGKGLR</sequence>
<evidence type="ECO:0000313" key="1">
    <source>
        <dbReference type="EMBL" id="PYE21352.1"/>
    </source>
</evidence>
<dbReference type="AlphaFoldDB" id="A0A2V4TSG0"/>
<proteinExistence type="predicted"/>
<name>A0A2V4TSG0_9BURK</name>